<reference evidence="3" key="1">
    <citation type="submission" date="2021-07" db="EMBL/GenBank/DDBJ databases">
        <authorList>
            <person name="Durling M."/>
        </authorList>
    </citation>
    <scope>NUCLEOTIDE SEQUENCE</scope>
</reference>
<protein>
    <recommendedName>
        <fullName evidence="2">2EXR domain-containing protein</fullName>
    </recommendedName>
</protein>
<dbReference type="Pfam" id="PF20150">
    <property type="entry name" value="2EXR"/>
    <property type="match status" value="1"/>
</dbReference>
<dbReference type="AlphaFoldDB" id="A0A9N9KXF2"/>
<evidence type="ECO:0000313" key="4">
    <source>
        <dbReference type="Proteomes" id="UP000696280"/>
    </source>
</evidence>
<gene>
    <name evidence="3" type="ORF">HYFRA_00008526</name>
</gene>
<evidence type="ECO:0000313" key="3">
    <source>
        <dbReference type="EMBL" id="CAG8954841.1"/>
    </source>
</evidence>
<dbReference type="PANTHER" id="PTHR35910">
    <property type="entry name" value="2EXR DOMAIN-CONTAINING PROTEIN"/>
    <property type="match status" value="1"/>
</dbReference>
<accession>A0A9N9KXF2</accession>
<evidence type="ECO:0000259" key="2">
    <source>
        <dbReference type="Pfam" id="PF20150"/>
    </source>
</evidence>
<feature type="compositionally biased region" description="Acidic residues" evidence="1">
    <location>
        <begin position="279"/>
        <end position="289"/>
    </location>
</feature>
<dbReference type="EMBL" id="CAJVRL010000058">
    <property type="protein sequence ID" value="CAG8954841.1"/>
    <property type="molecule type" value="Genomic_DNA"/>
</dbReference>
<dbReference type="OrthoDB" id="3445278at2759"/>
<dbReference type="Proteomes" id="UP000696280">
    <property type="component" value="Unassembled WGS sequence"/>
</dbReference>
<evidence type="ECO:0000256" key="1">
    <source>
        <dbReference type="SAM" id="MobiDB-lite"/>
    </source>
</evidence>
<feature type="region of interest" description="Disordered" evidence="1">
    <location>
        <begin position="251"/>
        <end position="298"/>
    </location>
</feature>
<organism evidence="3 4">
    <name type="scientific">Hymenoscyphus fraxineus</name>
    <dbReference type="NCBI Taxonomy" id="746836"/>
    <lineage>
        <taxon>Eukaryota</taxon>
        <taxon>Fungi</taxon>
        <taxon>Dikarya</taxon>
        <taxon>Ascomycota</taxon>
        <taxon>Pezizomycotina</taxon>
        <taxon>Leotiomycetes</taxon>
        <taxon>Helotiales</taxon>
        <taxon>Helotiaceae</taxon>
        <taxon>Hymenoscyphus</taxon>
    </lineage>
</organism>
<comment type="caution">
    <text evidence="3">The sequence shown here is derived from an EMBL/GenBank/DDBJ whole genome shotgun (WGS) entry which is preliminary data.</text>
</comment>
<dbReference type="PANTHER" id="PTHR35910:SF6">
    <property type="entry name" value="2EXR DOMAIN-CONTAINING PROTEIN"/>
    <property type="match status" value="1"/>
</dbReference>
<dbReference type="InterPro" id="IPR045518">
    <property type="entry name" value="2EXR"/>
</dbReference>
<feature type="compositionally biased region" description="Acidic residues" evidence="1">
    <location>
        <begin position="258"/>
        <end position="267"/>
    </location>
</feature>
<keyword evidence="4" id="KW-1185">Reference proteome</keyword>
<name>A0A9N9KXF2_9HELO</name>
<proteinExistence type="predicted"/>
<feature type="domain" description="2EXR" evidence="2">
    <location>
        <begin position="29"/>
        <end position="115"/>
    </location>
</feature>
<sequence>MEPNPASDLGDGLPDLPKKITVPQTLQAFTIFSNLATELRLKIWGLSILSNPRIIEILQRGTDTSNYSFYTPTCNPPLLSTCQESRAEALQHYHLSFPTVSQPGIIYFNPIIDIIYYPSWFWRHENPEPLPETTSSILHLAIEPLEWFSGATEDGMLNGFPIKDYRNLKSHYHILRDCPRGVSCWCAVEQIAPEKGVITFGNIEIVQQGAEDLKGSKCEVVRAFGEIKERDPEWSVPVFLEGEMMRDGKAAEYTGVYAEEDDDDDGVREDGNSDVNDYNNDDASDNDGEDEKKNNHGN</sequence>